<proteinExistence type="predicted"/>
<name>A0A511N8B2_DEIC1</name>
<sequence length="183" mass="19954">MTPSEIEEIHQAHQSNNPVLQKKVAQLLKNKVASDLKKGTVKQLDLGVVALGVASNVLKDPESQTVLTVMQSALKAARTQVQDKNVQDVMVIQGALLDGFQEKDLQTIKKTLGKMITRLASTSKGGEAVKYLQLLLNAATTQNTFKAALFAFIKSFIKAQNPKEVVLNRGIGMLLDFVAKEIK</sequence>
<dbReference type="RefSeq" id="WP_146887942.1">
    <property type="nucleotide sequence ID" value="NZ_BJXB01000023.1"/>
</dbReference>
<gene>
    <name evidence="1" type="ORF">DC3_43060</name>
</gene>
<organism evidence="1 2">
    <name type="scientific">Deinococcus cellulosilyticus (strain DSM 18568 / NBRC 106333 / KACC 11606 / 5516J-15)</name>
    <dbReference type="NCBI Taxonomy" id="1223518"/>
    <lineage>
        <taxon>Bacteria</taxon>
        <taxon>Thermotogati</taxon>
        <taxon>Deinococcota</taxon>
        <taxon>Deinococci</taxon>
        <taxon>Deinococcales</taxon>
        <taxon>Deinococcaceae</taxon>
        <taxon>Deinococcus</taxon>
    </lineage>
</organism>
<dbReference type="EMBL" id="BJXB01000023">
    <property type="protein sequence ID" value="GEM48671.1"/>
    <property type="molecule type" value="Genomic_DNA"/>
</dbReference>
<comment type="caution">
    <text evidence="1">The sequence shown here is derived from an EMBL/GenBank/DDBJ whole genome shotgun (WGS) entry which is preliminary data.</text>
</comment>
<protein>
    <submittedName>
        <fullName evidence="1">Uncharacterized protein</fullName>
    </submittedName>
</protein>
<dbReference type="AlphaFoldDB" id="A0A511N8B2"/>
<evidence type="ECO:0000313" key="1">
    <source>
        <dbReference type="EMBL" id="GEM48671.1"/>
    </source>
</evidence>
<accession>A0A511N8B2</accession>
<keyword evidence="2" id="KW-1185">Reference proteome</keyword>
<evidence type="ECO:0000313" key="2">
    <source>
        <dbReference type="Proteomes" id="UP000321306"/>
    </source>
</evidence>
<reference evidence="1 2" key="1">
    <citation type="submission" date="2019-07" db="EMBL/GenBank/DDBJ databases">
        <title>Whole genome shotgun sequence of Deinococcus cellulosilyticus NBRC 106333.</title>
        <authorList>
            <person name="Hosoyama A."/>
            <person name="Uohara A."/>
            <person name="Ohji S."/>
            <person name="Ichikawa N."/>
        </authorList>
    </citation>
    <scope>NUCLEOTIDE SEQUENCE [LARGE SCALE GENOMIC DNA]</scope>
    <source>
        <strain evidence="1 2">NBRC 106333</strain>
    </source>
</reference>
<dbReference type="Proteomes" id="UP000321306">
    <property type="component" value="Unassembled WGS sequence"/>
</dbReference>